<keyword evidence="2" id="KW-1185">Reference proteome</keyword>
<evidence type="ECO:0000313" key="1">
    <source>
        <dbReference type="EMBL" id="KAK5964535.1"/>
    </source>
</evidence>
<dbReference type="EMBL" id="WIXE01025686">
    <property type="protein sequence ID" value="KAK5964535.1"/>
    <property type="molecule type" value="Genomic_DNA"/>
</dbReference>
<protein>
    <submittedName>
        <fullName evidence="1">Uncharacterized protein</fullName>
    </submittedName>
</protein>
<sequence length="45" mass="5339">GIDAFVLCDQSTISILDFFNYMFCRWSFSFPTHFSITRFYSPSDQ</sequence>
<dbReference type="AlphaFoldDB" id="A0AAN8EUL0"/>
<feature type="non-terminal residue" evidence="1">
    <location>
        <position position="1"/>
    </location>
</feature>
<reference evidence="1 2" key="1">
    <citation type="submission" date="2019-10" db="EMBL/GenBank/DDBJ databases">
        <title>Assembly and Annotation for the nematode Trichostrongylus colubriformis.</title>
        <authorList>
            <person name="Martin J."/>
        </authorList>
    </citation>
    <scope>NUCLEOTIDE SEQUENCE [LARGE SCALE GENOMIC DNA]</scope>
    <source>
        <strain evidence="1">G859</strain>
        <tissue evidence="1">Whole worm</tissue>
    </source>
</reference>
<accession>A0AAN8EUL0</accession>
<proteinExistence type="predicted"/>
<gene>
    <name evidence="1" type="ORF">GCK32_021618</name>
</gene>
<dbReference type="Proteomes" id="UP001331761">
    <property type="component" value="Unassembled WGS sequence"/>
</dbReference>
<name>A0AAN8EUL0_TRICO</name>
<evidence type="ECO:0000313" key="2">
    <source>
        <dbReference type="Proteomes" id="UP001331761"/>
    </source>
</evidence>
<organism evidence="1 2">
    <name type="scientific">Trichostrongylus colubriformis</name>
    <name type="common">Black scour worm</name>
    <dbReference type="NCBI Taxonomy" id="6319"/>
    <lineage>
        <taxon>Eukaryota</taxon>
        <taxon>Metazoa</taxon>
        <taxon>Ecdysozoa</taxon>
        <taxon>Nematoda</taxon>
        <taxon>Chromadorea</taxon>
        <taxon>Rhabditida</taxon>
        <taxon>Rhabditina</taxon>
        <taxon>Rhabditomorpha</taxon>
        <taxon>Strongyloidea</taxon>
        <taxon>Trichostrongylidae</taxon>
        <taxon>Trichostrongylus</taxon>
    </lineage>
</organism>
<comment type="caution">
    <text evidence="1">The sequence shown here is derived from an EMBL/GenBank/DDBJ whole genome shotgun (WGS) entry which is preliminary data.</text>
</comment>